<keyword evidence="2" id="KW-1185">Reference proteome</keyword>
<dbReference type="Proteomes" id="UP000793456">
    <property type="component" value="Chromosome XIII"/>
</dbReference>
<protein>
    <submittedName>
        <fullName evidence="1">Uncharacterized protein</fullName>
    </submittedName>
</protein>
<dbReference type="EMBL" id="CM011686">
    <property type="protein sequence ID" value="TMS11670.1"/>
    <property type="molecule type" value="Genomic_DNA"/>
</dbReference>
<proteinExistence type="predicted"/>
<organism evidence="1 2">
    <name type="scientific">Larimichthys crocea</name>
    <name type="common">Large yellow croaker</name>
    <name type="synonym">Pseudosciaena crocea</name>
    <dbReference type="NCBI Taxonomy" id="215358"/>
    <lineage>
        <taxon>Eukaryota</taxon>
        <taxon>Metazoa</taxon>
        <taxon>Chordata</taxon>
        <taxon>Craniata</taxon>
        <taxon>Vertebrata</taxon>
        <taxon>Euteleostomi</taxon>
        <taxon>Actinopterygii</taxon>
        <taxon>Neopterygii</taxon>
        <taxon>Teleostei</taxon>
        <taxon>Neoteleostei</taxon>
        <taxon>Acanthomorphata</taxon>
        <taxon>Eupercaria</taxon>
        <taxon>Sciaenidae</taxon>
        <taxon>Larimichthys</taxon>
    </lineage>
</organism>
<comment type="caution">
    <text evidence="1">The sequence shown here is derived from an EMBL/GenBank/DDBJ whole genome shotgun (WGS) entry which is preliminary data.</text>
</comment>
<sequence>MRLHFRELTGVQLDDSFGESRATKFRRTLRCFQFGKTESSTTTNTILSQALAGGEETGAAVLMLVAHFKEQQEKMFINVDDTAIGTDVDTTKLPWTPCIVVCGNSPLTAKMFMVAVDQVIVNEQLPCFNKALEMMFCSYYVHNIDYPVELAATLEFLQRVFLPHILNLDKHLKGKTAGGPGCSPGGSGPPLQEKAKGFAPATPIFLLLSGGAQTPPAAAAPANFLLLLGGGAHTPPAAAAAAAAAPEKIDITVIGIMTDEELGKYIVRYGDRLALRAFCRQRAVANETSGGVETVRSALMQKVRDRLGEQQRTPARTPDMEGHRIGNKHAAKVTRRVEMGWLHFSTQSGIYHQIRTRHGGGTRNLTVEKSVTMGELLEIGKTLFFPNGRSSKGPIEDFEFDIRDYSHNILPSEITVGQLYDQTKLRMIRVYTTSKTVIALSDASDVESTDERTKRGEPISHSRPATPDISITDVLHPPSDNDLGSHDSQSGTECSASVSSQETVQVLSGESDVALAIQLSLEDFEVQFGPGFGDDGDNEDDTLPWNPHHLNSIQHSTLNDELSSSLPPSPDPKDNKLFVTLRRVNIVDDMLQVFMEPTVLHSDLQIEFANEKAVDSNGVSREAYSAFWECFLEQCEGEDERVPRLRPDFSQRKWEALGRVWLKGYQDHKILPIRLSPAFVLACCQGLDSVDEELLIMSFSRFISQNERASLEKALQGSIDETVEEDLLDVFVRMGSHCLPPKSNLRATIVKIAHKALLQEQKFIIDCFHSVLHNAVPELKSKDSIIEVYKSKRPTNRKVAQMIKPSCESLTPQEQTALNHLLRYVRSIDQRKLETFLRFCTGSTVLCENTIELTFNRLSGLSRRPVAHTCGAVLELPCTYSSYPEFRQEYDNLLCGDCFTMDIV</sequence>
<gene>
    <name evidence="1" type="ORF">E3U43_019061</name>
</gene>
<accession>A0ACD3QWZ6</accession>
<reference evidence="1" key="1">
    <citation type="submission" date="2018-11" db="EMBL/GenBank/DDBJ databases">
        <title>The sequence and de novo assembly of Larimichthys crocea genome using PacBio and Hi-C technologies.</title>
        <authorList>
            <person name="Xu P."/>
            <person name="Chen B."/>
            <person name="Zhou Z."/>
            <person name="Ke Q."/>
            <person name="Wu Y."/>
            <person name="Bai H."/>
            <person name="Pu F."/>
        </authorList>
    </citation>
    <scope>NUCLEOTIDE SEQUENCE</scope>
    <source>
        <tissue evidence="1">Muscle</tissue>
    </source>
</reference>
<name>A0ACD3QWZ6_LARCR</name>
<evidence type="ECO:0000313" key="2">
    <source>
        <dbReference type="Proteomes" id="UP000793456"/>
    </source>
</evidence>
<evidence type="ECO:0000313" key="1">
    <source>
        <dbReference type="EMBL" id="TMS11670.1"/>
    </source>
</evidence>